<dbReference type="InParanoid" id="A0A1Y2GS06"/>
<comment type="caution">
    <text evidence="2">The sequence shown here is derived from an EMBL/GenBank/DDBJ whole genome shotgun (WGS) entry which is preliminary data.</text>
</comment>
<accession>A0A1Y2GS06</accession>
<dbReference type="GeneID" id="33570559"/>
<dbReference type="EMBL" id="MCFF01000014">
    <property type="protein sequence ID" value="ORZ19150.1"/>
    <property type="molecule type" value="Genomic_DNA"/>
</dbReference>
<sequence>MHGSPAAGIKVADRPDDSSKRQREYHPHMEGEGSKDGEFYTEGLWKVNGDNISSRIIDHRRKFVRLKLHLLEEFVLEAFGEENVPSEVKKMFAVEVEDRKSAEDSAFIKQFADDAAILPFEEFEELCTQALANDRHISRSVLQLFANLTGSVNLWIEDVETATMTEQTLIDILLRPIFEIFFNSFGALWAAGEKMPVPSYYRQTLFPDGQWLVKNLPIIVTIKES</sequence>
<dbReference type="RefSeq" id="XP_021882318.1">
    <property type="nucleotide sequence ID" value="XM_022028716.1"/>
</dbReference>
<feature type="compositionally biased region" description="Basic and acidic residues" evidence="1">
    <location>
        <begin position="11"/>
        <end position="35"/>
    </location>
</feature>
<protein>
    <submittedName>
        <fullName evidence="2">Uncharacterized protein</fullName>
    </submittedName>
</protein>
<name>A0A1Y2GS06_9FUNG</name>
<evidence type="ECO:0000256" key="1">
    <source>
        <dbReference type="SAM" id="MobiDB-lite"/>
    </source>
</evidence>
<gene>
    <name evidence="2" type="ORF">BCR41DRAFT_395291</name>
</gene>
<feature type="region of interest" description="Disordered" evidence="1">
    <location>
        <begin position="1"/>
        <end position="35"/>
    </location>
</feature>
<keyword evidence="3" id="KW-1185">Reference proteome</keyword>
<reference evidence="2 3" key="1">
    <citation type="submission" date="2016-07" db="EMBL/GenBank/DDBJ databases">
        <title>Pervasive Adenine N6-methylation of Active Genes in Fungi.</title>
        <authorList>
            <consortium name="DOE Joint Genome Institute"/>
            <person name="Mondo S.J."/>
            <person name="Dannebaum R.O."/>
            <person name="Kuo R.C."/>
            <person name="Labutti K."/>
            <person name="Haridas S."/>
            <person name="Kuo A."/>
            <person name="Salamov A."/>
            <person name="Ahrendt S.R."/>
            <person name="Lipzen A."/>
            <person name="Sullivan W."/>
            <person name="Andreopoulos W.B."/>
            <person name="Clum A."/>
            <person name="Lindquist E."/>
            <person name="Daum C."/>
            <person name="Ramamoorthy G.K."/>
            <person name="Gryganskyi A."/>
            <person name="Culley D."/>
            <person name="Magnuson J.K."/>
            <person name="James T.Y."/>
            <person name="O'Malley M.A."/>
            <person name="Stajich J.E."/>
            <person name="Spatafora J.W."/>
            <person name="Visel A."/>
            <person name="Grigoriev I.V."/>
        </authorList>
    </citation>
    <scope>NUCLEOTIDE SEQUENCE [LARGE SCALE GENOMIC DNA]</scope>
    <source>
        <strain evidence="2 3">NRRL 3116</strain>
    </source>
</reference>
<evidence type="ECO:0000313" key="2">
    <source>
        <dbReference type="EMBL" id="ORZ19150.1"/>
    </source>
</evidence>
<dbReference type="Proteomes" id="UP000193648">
    <property type="component" value="Unassembled WGS sequence"/>
</dbReference>
<organism evidence="2 3">
    <name type="scientific">Lobosporangium transversale</name>
    <dbReference type="NCBI Taxonomy" id="64571"/>
    <lineage>
        <taxon>Eukaryota</taxon>
        <taxon>Fungi</taxon>
        <taxon>Fungi incertae sedis</taxon>
        <taxon>Mucoromycota</taxon>
        <taxon>Mortierellomycotina</taxon>
        <taxon>Mortierellomycetes</taxon>
        <taxon>Mortierellales</taxon>
        <taxon>Mortierellaceae</taxon>
        <taxon>Lobosporangium</taxon>
    </lineage>
</organism>
<dbReference type="AlphaFoldDB" id="A0A1Y2GS06"/>
<proteinExistence type="predicted"/>
<evidence type="ECO:0000313" key="3">
    <source>
        <dbReference type="Proteomes" id="UP000193648"/>
    </source>
</evidence>